<evidence type="ECO:0000313" key="2">
    <source>
        <dbReference type="EMBL" id="AFQ44024.1"/>
    </source>
</evidence>
<dbReference type="InterPro" id="IPR036514">
    <property type="entry name" value="SGNH_hydro_sf"/>
</dbReference>
<feature type="domain" description="SGNH hydrolase-type esterase" evidence="1">
    <location>
        <begin position="5"/>
        <end position="166"/>
    </location>
</feature>
<dbReference type="Proteomes" id="UP000005262">
    <property type="component" value="Chromosome"/>
</dbReference>
<dbReference type="PANTHER" id="PTHR30383:SF5">
    <property type="entry name" value="SGNH HYDROLASE-TYPE ESTERASE DOMAIN-CONTAINING PROTEIN"/>
    <property type="match status" value="1"/>
</dbReference>
<dbReference type="Gene3D" id="3.40.50.1110">
    <property type="entry name" value="SGNH hydrolase"/>
    <property type="match status" value="1"/>
</dbReference>
<evidence type="ECO:0000313" key="3">
    <source>
        <dbReference type="Proteomes" id="UP000005262"/>
    </source>
</evidence>
<dbReference type="EMBL" id="CP003629">
    <property type="protein sequence ID" value="AFQ44024.1"/>
    <property type="molecule type" value="Genomic_DNA"/>
</dbReference>
<dbReference type="Pfam" id="PF13472">
    <property type="entry name" value="Lipase_GDSL_2"/>
    <property type="match status" value="1"/>
</dbReference>
<dbReference type="SUPFAM" id="SSF52266">
    <property type="entry name" value="SGNH hydrolase"/>
    <property type="match status" value="1"/>
</dbReference>
<accession>J7IV45</accession>
<organism evidence="2 3">
    <name type="scientific">Desulfosporosinus meridiei (strain ATCC BAA-275 / DSM 13257 / KCTC 12902 / NCIMB 13706 / S10)</name>
    <dbReference type="NCBI Taxonomy" id="768704"/>
    <lineage>
        <taxon>Bacteria</taxon>
        <taxon>Bacillati</taxon>
        <taxon>Bacillota</taxon>
        <taxon>Clostridia</taxon>
        <taxon>Eubacteriales</taxon>
        <taxon>Desulfitobacteriaceae</taxon>
        <taxon>Desulfosporosinus</taxon>
    </lineage>
</organism>
<name>J7IV45_DESMD</name>
<dbReference type="InterPro" id="IPR051532">
    <property type="entry name" value="Ester_Hydrolysis_Enzymes"/>
</dbReference>
<evidence type="ECO:0000259" key="1">
    <source>
        <dbReference type="Pfam" id="PF13472"/>
    </source>
</evidence>
<dbReference type="InterPro" id="IPR013830">
    <property type="entry name" value="SGNH_hydro"/>
</dbReference>
<dbReference type="STRING" id="768704.Desmer_2085"/>
<dbReference type="PANTHER" id="PTHR30383">
    <property type="entry name" value="THIOESTERASE 1/PROTEASE 1/LYSOPHOSPHOLIPASE L1"/>
    <property type="match status" value="1"/>
</dbReference>
<dbReference type="CDD" id="cd04501">
    <property type="entry name" value="SGNH_hydrolase_like_4"/>
    <property type="match status" value="1"/>
</dbReference>
<sequence length="180" mass="20392">MKVVAIGDSITEGYPYTPQESWVTYLAQELQCEVLNKGINGNLTQEMNARFEGDVLANNPTHVIILGGTNDAYAKYPLKNVTPHFSAMVKMSREHGIIPILGLPTPSLVEDDELYLRQYRKWLIECSKINCLPLIDFYTPYSMRLEAGEEAKLFVDEVHPSRDGYKFMAEIAIHSLKPLK</sequence>
<dbReference type="OrthoDB" id="9777593at2"/>
<dbReference type="eggNOG" id="COG2755">
    <property type="taxonomic scope" value="Bacteria"/>
</dbReference>
<proteinExistence type="predicted"/>
<protein>
    <submittedName>
        <fullName evidence="2">Lysophospholipase L1-like esterase</fullName>
    </submittedName>
</protein>
<dbReference type="AlphaFoldDB" id="J7IV45"/>
<dbReference type="GO" id="GO:0004622">
    <property type="term" value="F:phosphatidylcholine lysophospholipase activity"/>
    <property type="evidence" value="ECO:0007669"/>
    <property type="project" value="TreeGrafter"/>
</dbReference>
<dbReference type="HOGENOM" id="CLU_051989_9_0_9"/>
<keyword evidence="3" id="KW-1185">Reference proteome</keyword>
<reference evidence="2 3" key="1">
    <citation type="journal article" date="2012" name="J. Bacteriol.">
        <title>Complete genome sequences of Desulfosporosinus orientis DSM765T, Desulfosporosinus youngiae DSM17734T, Desulfosporosinus meridiei DSM13257T, and Desulfosporosinus acidiphilus DSM22704T.</title>
        <authorList>
            <person name="Pester M."/>
            <person name="Brambilla E."/>
            <person name="Alazard D."/>
            <person name="Rattei T."/>
            <person name="Weinmaier T."/>
            <person name="Han J."/>
            <person name="Lucas S."/>
            <person name="Lapidus A."/>
            <person name="Cheng J.F."/>
            <person name="Goodwin L."/>
            <person name="Pitluck S."/>
            <person name="Peters L."/>
            <person name="Ovchinnikova G."/>
            <person name="Teshima H."/>
            <person name="Detter J.C."/>
            <person name="Han C.S."/>
            <person name="Tapia R."/>
            <person name="Land M.L."/>
            <person name="Hauser L."/>
            <person name="Kyrpides N.C."/>
            <person name="Ivanova N.N."/>
            <person name="Pagani I."/>
            <person name="Huntmann M."/>
            <person name="Wei C.L."/>
            <person name="Davenport K.W."/>
            <person name="Daligault H."/>
            <person name="Chain P.S."/>
            <person name="Chen A."/>
            <person name="Mavromatis K."/>
            <person name="Markowitz V."/>
            <person name="Szeto E."/>
            <person name="Mikhailova N."/>
            <person name="Pati A."/>
            <person name="Wagner M."/>
            <person name="Woyke T."/>
            <person name="Ollivier B."/>
            <person name="Klenk H.P."/>
            <person name="Spring S."/>
            <person name="Loy A."/>
        </authorList>
    </citation>
    <scope>NUCLEOTIDE SEQUENCE [LARGE SCALE GENOMIC DNA]</scope>
    <source>
        <strain evidence="3">ATCC BAA-275 / DSM 13257 / NCIMB 13706 / S10</strain>
    </source>
</reference>
<reference evidence="3" key="2">
    <citation type="submission" date="2012-08" db="EMBL/GenBank/DDBJ databases">
        <title>Finished genome of Desulfosporosinus meridiei DSM 13257.</title>
        <authorList>
            <person name="Huntemann M."/>
            <person name="Wei C.-L."/>
            <person name="Han J."/>
            <person name="Detter J.C."/>
            <person name="Han C."/>
            <person name="Davenport K."/>
            <person name="Daligault H."/>
            <person name="Erkkila T."/>
            <person name="Gu W."/>
            <person name="Munk A.C.C."/>
            <person name="Teshima H."/>
            <person name="Xu Y."/>
            <person name="Chain P."/>
            <person name="Tapia R."/>
            <person name="Chen A."/>
            <person name="Krypides N."/>
            <person name="Mavromatis K."/>
            <person name="Markowitz V."/>
            <person name="Szeto E."/>
            <person name="Ivanova N."/>
            <person name="Mikhailova N."/>
            <person name="Ovchinnikova G."/>
            <person name="Pagani I."/>
            <person name="Pati A."/>
            <person name="Goodwin L."/>
            <person name="Peters L."/>
            <person name="Pitluck S."/>
            <person name="Woyke T."/>
            <person name="Pester M."/>
            <person name="Spring S."/>
            <person name="Ollivier B."/>
            <person name="Rattei T."/>
            <person name="Klenk H.-P."/>
            <person name="Wagner M."/>
            <person name="Loy A."/>
        </authorList>
    </citation>
    <scope>NUCLEOTIDE SEQUENCE [LARGE SCALE GENOMIC DNA]</scope>
    <source>
        <strain evidence="3">ATCC BAA-275 / DSM 13257 / NCIMB 13706 / S10</strain>
    </source>
</reference>
<dbReference type="KEGG" id="dmi:Desmer_2085"/>
<dbReference type="RefSeq" id="WP_014902938.1">
    <property type="nucleotide sequence ID" value="NC_018515.1"/>
</dbReference>
<gene>
    <name evidence="2" type="ordered locus">Desmer_2085</name>
</gene>